<dbReference type="EMBL" id="CAJVRC010000869">
    <property type="protein sequence ID" value="CAG8901245.1"/>
    <property type="molecule type" value="Genomic_DNA"/>
</dbReference>
<evidence type="ECO:0000256" key="2">
    <source>
        <dbReference type="ARBA" id="ARBA00022598"/>
    </source>
</evidence>
<dbReference type="AlphaFoldDB" id="A0A9W4P6G6"/>
<dbReference type="Proteomes" id="UP001154252">
    <property type="component" value="Unassembled WGS sequence"/>
</dbReference>
<dbReference type="Pfam" id="PF00501">
    <property type="entry name" value="AMP-binding"/>
    <property type="match status" value="1"/>
</dbReference>
<dbReference type="Gene3D" id="3.40.50.12780">
    <property type="entry name" value="N-terminal domain of ligase-like"/>
    <property type="match status" value="1"/>
</dbReference>
<dbReference type="InterPro" id="IPR000873">
    <property type="entry name" value="AMP-dep_synth/lig_dom"/>
</dbReference>
<evidence type="ECO:0000259" key="3">
    <source>
        <dbReference type="Pfam" id="PF00501"/>
    </source>
</evidence>
<dbReference type="InterPro" id="IPR042099">
    <property type="entry name" value="ANL_N_sf"/>
</dbReference>
<dbReference type="PANTHER" id="PTHR43201">
    <property type="entry name" value="ACYL-COA SYNTHETASE"/>
    <property type="match status" value="1"/>
</dbReference>
<reference evidence="4" key="1">
    <citation type="submission" date="2021-07" db="EMBL/GenBank/DDBJ databases">
        <authorList>
            <person name="Branca A.L. A."/>
        </authorList>
    </citation>
    <scope>NUCLEOTIDE SEQUENCE</scope>
</reference>
<dbReference type="PANTHER" id="PTHR43201:SF5">
    <property type="entry name" value="MEDIUM-CHAIN ACYL-COA LIGASE ACSF2, MITOCHONDRIAL"/>
    <property type="match status" value="1"/>
</dbReference>
<dbReference type="InterPro" id="IPR045851">
    <property type="entry name" value="AMP-bd_C_sf"/>
</dbReference>
<feature type="domain" description="AMP-dependent synthetase/ligase" evidence="3">
    <location>
        <begin position="64"/>
        <end position="420"/>
    </location>
</feature>
<dbReference type="PROSITE" id="PS00455">
    <property type="entry name" value="AMP_BINDING"/>
    <property type="match status" value="1"/>
</dbReference>
<gene>
    <name evidence="4" type="ORF">PEGY_LOCUS6418</name>
</gene>
<dbReference type="Gene3D" id="3.30.300.30">
    <property type="match status" value="1"/>
</dbReference>
<dbReference type="OrthoDB" id="10253869at2759"/>
<dbReference type="InterPro" id="IPR020845">
    <property type="entry name" value="AMP-binding_CS"/>
</dbReference>
<organism evidence="4 5">
    <name type="scientific">Penicillium egyptiacum</name>
    <dbReference type="NCBI Taxonomy" id="1303716"/>
    <lineage>
        <taxon>Eukaryota</taxon>
        <taxon>Fungi</taxon>
        <taxon>Dikarya</taxon>
        <taxon>Ascomycota</taxon>
        <taxon>Pezizomycotina</taxon>
        <taxon>Eurotiomycetes</taxon>
        <taxon>Eurotiomycetidae</taxon>
        <taxon>Eurotiales</taxon>
        <taxon>Aspergillaceae</taxon>
        <taxon>Penicillium</taxon>
    </lineage>
</organism>
<sequence>MKELSQACGEDLLCEPQSIIMKIRKLVGQHPNELAIACPHQPADLYGCKSLPMEASVDQSAPPHLRWSYQTLDQTVNKIKQRFMAYGSVKTTLLFVFCENQVESVIFTLVAYSLGWIHVPIGPEYLCNLEEVQRMITSVMASLEASNAVFLANNEDTAQKLDQLDVSGEDLKVCCGRCSYPWITFDSLMEYSDPPPELQRVGVASNELSVFFTSGTTSLPKACLIEPMLWFHGLELSLTLGSLELGNLVGVAPPINHAFGFICTMMPLLRGASIVLVGPRFSPQGMIRALIHEKCTHAALVATMLFGLEQMIEDESFETPYLKSLIFAGMTMRPSLVQRCKQVLGASTIENFYGMTEGVFVSTGPLEDLSTTVLEDVVTTGRPISGGQVRVCVVGGRSPVPTGITGVLHFSGPSLINRYLNCESPDFYESDGNSWFVTGDRAVMDDNKQLYVVGREKDIIVCGGEKIVPSKIEDFLAQTSQFQALEPHVVAGEDIVAGEVPIVVIRFAAGHDVENQMRDTIRENLGARYVPRAFITLKSLGLRQMPRTPAGKIQKEELKRHVTEFRRSQSFDSISVLNPFQRLTQSVLTVWSRLLGIQASHLDIKAPISQLADSVLMLSARARIRSETGRSVPLSQWLTIRTIEDQMKTLDALEGEQRLNDLEGTFKGLNPRSLGVNDIVHLGEDENAFNMTKEVIEKNITAQGLSWEDVQNVFPCTDFIQILCRSKVINTWNIRTAILSKKASAEVKCSLLISILLAIAYKECRI</sequence>
<protein>
    <recommendedName>
        <fullName evidence="3">AMP-dependent synthetase/ligase domain-containing protein</fullName>
    </recommendedName>
</protein>
<dbReference type="SUPFAM" id="SSF56801">
    <property type="entry name" value="Acetyl-CoA synthetase-like"/>
    <property type="match status" value="1"/>
</dbReference>
<proteinExistence type="inferred from homology"/>
<dbReference type="GO" id="GO:0031956">
    <property type="term" value="F:medium-chain fatty acid-CoA ligase activity"/>
    <property type="evidence" value="ECO:0007669"/>
    <property type="project" value="TreeGrafter"/>
</dbReference>
<dbReference type="InterPro" id="IPR036736">
    <property type="entry name" value="ACP-like_sf"/>
</dbReference>
<dbReference type="GO" id="GO:0006631">
    <property type="term" value="P:fatty acid metabolic process"/>
    <property type="evidence" value="ECO:0007669"/>
    <property type="project" value="TreeGrafter"/>
</dbReference>
<dbReference type="GO" id="GO:0044550">
    <property type="term" value="P:secondary metabolite biosynthetic process"/>
    <property type="evidence" value="ECO:0007669"/>
    <property type="project" value="UniProtKB-ARBA"/>
</dbReference>
<comment type="caution">
    <text evidence="4">The sequence shown here is derived from an EMBL/GenBank/DDBJ whole genome shotgun (WGS) entry which is preliminary data.</text>
</comment>
<keyword evidence="2" id="KW-0436">Ligase</keyword>
<comment type="similarity">
    <text evidence="1">Belongs to the ATP-dependent AMP-binding enzyme family.</text>
</comment>
<dbReference type="CDD" id="cd04433">
    <property type="entry name" value="AFD_class_I"/>
    <property type="match status" value="1"/>
</dbReference>
<evidence type="ECO:0000313" key="5">
    <source>
        <dbReference type="Proteomes" id="UP001154252"/>
    </source>
</evidence>
<keyword evidence="5" id="KW-1185">Reference proteome</keyword>
<name>A0A9W4P6G6_9EURO</name>
<evidence type="ECO:0000313" key="4">
    <source>
        <dbReference type="EMBL" id="CAG8901245.1"/>
    </source>
</evidence>
<evidence type="ECO:0000256" key="1">
    <source>
        <dbReference type="ARBA" id="ARBA00006432"/>
    </source>
</evidence>
<dbReference type="SUPFAM" id="SSF47336">
    <property type="entry name" value="ACP-like"/>
    <property type="match status" value="1"/>
</dbReference>
<accession>A0A9W4P6G6</accession>